<dbReference type="AlphaFoldDB" id="A0A1J5RP14"/>
<dbReference type="PANTHER" id="PTHR30289:SF1">
    <property type="entry name" value="PEBP (PHOSPHATIDYLETHANOLAMINE-BINDING PROTEIN) FAMILY PROTEIN"/>
    <property type="match status" value="1"/>
</dbReference>
<dbReference type="InterPro" id="IPR036610">
    <property type="entry name" value="PEBP-like_sf"/>
</dbReference>
<comment type="caution">
    <text evidence="1">The sequence shown here is derived from an EMBL/GenBank/DDBJ whole genome shotgun (WGS) entry which is preliminary data.</text>
</comment>
<gene>
    <name evidence="1" type="ORF">GALL_268400</name>
</gene>
<dbReference type="NCBIfam" id="TIGR00481">
    <property type="entry name" value="YbhB/YbcL family Raf kinase inhibitor-like protein"/>
    <property type="match status" value="1"/>
</dbReference>
<dbReference type="InterPro" id="IPR008914">
    <property type="entry name" value="PEBP"/>
</dbReference>
<reference evidence="1" key="1">
    <citation type="submission" date="2016-10" db="EMBL/GenBank/DDBJ databases">
        <title>Sequence of Gallionella enrichment culture.</title>
        <authorList>
            <person name="Poehlein A."/>
            <person name="Muehling M."/>
            <person name="Daniel R."/>
        </authorList>
    </citation>
    <scope>NUCLEOTIDE SEQUENCE</scope>
</reference>
<dbReference type="InterPro" id="IPR005247">
    <property type="entry name" value="YbhB_YbcL/LppC-like"/>
</dbReference>
<sequence length="212" mass="23058">MQLSSTSFHDQQAVPTRLAFCKPSAVGHVALSDNRNPHLAWSGAPAGTQSFALICHDPDVPSRADDVNREGHTVAANLPRVDFFHWVLVDIPTSWHEIAEGAMSANVTPRGKGPLPAGGPRHGINDYTAWFKGDQDMEGLYHGYDGPCPPWNDERLHHYIFTLYALSIAHCPVDGAFTGQQVRQAIDGHVLAQASLTGTYTLNPSLLNMVKA</sequence>
<accession>A0A1J5RP14</accession>
<organism evidence="1">
    <name type="scientific">mine drainage metagenome</name>
    <dbReference type="NCBI Taxonomy" id="410659"/>
    <lineage>
        <taxon>unclassified sequences</taxon>
        <taxon>metagenomes</taxon>
        <taxon>ecological metagenomes</taxon>
    </lineage>
</organism>
<dbReference type="Pfam" id="PF01161">
    <property type="entry name" value="PBP"/>
    <property type="match status" value="1"/>
</dbReference>
<evidence type="ECO:0000313" key="1">
    <source>
        <dbReference type="EMBL" id="OIQ91243.1"/>
    </source>
</evidence>
<proteinExistence type="predicted"/>
<name>A0A1J5RP14_9ZZZZ</name>
<dbReference type="PANTHER" id="PTHR30289">
    <property type="entry name" value="UNCHARACTERIZED PROTEIN YBCL-RELATED"/>
    <property type="match status" value="1"/>
</dbReference>
<protein>
    <submittedName>
        <fullName evidence="1">Putative kinase inhibitor protein</fullName>
    </submittedName>
</protein>
<dbReference type="EMBL" id="MLJW01000265">
    <property type="protein sequence ID" value="OIQ91243.1"/>
    <property type="molecule type" value="Genomic_DNA"/>
</dbReference>
<dbReference type="CDD" id="cd00865">
    <property type="entry name" value="PEBP_bact_arch"/>
    <property type="match status" value="1"/>
</dbReference>
<dbReference type="SUPFAM" id="SSF49777">
    <property type="entry name" value="PEBP-like"/>
    <property type="match status" value="1"/>
</dbReference>
<dbReference type="Gene3D" id="3.90.280.10">
    <property type="entry name" value="PEBP-like"/>
    <property type="match status" value="1"/>
</dbReference>